<dbReference type="RefSeq" id="WP_337713798.1">
    <property type="nucleotide sequence ID" value="NZ_JBBEGL010000003.1"/>
</dbReference>
<dbReference type="Proteomes" id="UP001370100">
    <property type="component" value="Unassembled WGS sequence"/>
</dbReference>
<evidence type="ECO:0000256" key="1">
    <source>
        <dbReference type="SAM" id="MobiDB-lite"/>
    </source>
</evidence>
<evidence type="ECO:0000313" key="4">
    <source>
        <dbReference type="Proteomes" id="UP001370100"/>
    </source>
</evidence>
<feature type="compositionally biased region" description="Acidic residues" evidence="1">
    <location>
        <begin position="73"/>
        <end position="83"/>
    </location>
</feature>
<evidence type="ECO:0000259" key="2">
    <source>
        <dbReference type="PROSITE" id="PS50126"/>
    </source>
</evidence>
<dbReference type="PROSITE" id="PS50126">
    <property type="entry name" value="S1"/>
    <property type="match status" value="2"/>
</dbReference>
<dbReference type="EMBL" id="JBBEGL010000003">
    <property type="protein sequence ID" value="MEJ2887318.1"/>
    <property type="molecule type" value="Genomic_DNA"/>
</dbReference>
<organism evidence="3 4">
    <name type="scientific">Actinomycetospora aeridis</name>
    <dbReference type="NCBI Taxonomy" id="3129231"/>
    <lineage>
        <taxon>Bacteria</taxon>
        <taxon>Bacillati</taxon>
        <taxon>Actinomycetota</taxon>
        <taxon>Actinomycetes</taxon>
        <taxon>Pseudonocardiales</taxon>
        <taxon>Pseudonocardiaceae</taxon>
        <taxon>Actinomycetospora</taxon>
    </lineage>
</organism>
<gene>
    <name evidence="3" type="ORF">WCD41_12740</name>
</gene>
<sequence>MSAGNLADGARILAFRQHFRDVGAALSHVGLALRPDQAVLSDDPSAMPASVLEPLPASLPQRGADGWGAGDESGSDDEHDDEQAQTSAHDRNDPANSRGAGDEGSRRRRSRPSSRRSRVIASVVPGVVDTAAGAVPIEVAVEAEGSDYRPVPHRGSGDVPLRTASMFSGPTVQSALRSMTRVARAGRLPDVPAVVDAVARGRPMRDVPLLTVAGPPSCVRFLVDANLRAGLLAMDIADLEEEARRAFGVDRLETMSYHGTPQAGCGVGARPTWVPWDQQPFAPSTILVRPGLVAMDEIASMAADVARARSQGSRVVEIVVGGRDSGRRSPDLLMVEDEAIPDPDPVRRELLDAVLADPVVRGSPLLALATLLSTPPFVSAAAVRRVRQAFFGPNSLWLELELGLSDVVDGIFSGGLELTDDFRARAWEALRVALWQHTDRVEALSALLVRDDGTSPLLALEEEMVWAHVTTDDGRPTVDRVLADCVRTIVRERRNGISDWASAALWRLPEALRSTPTAWLTAQLCRALGRHPPVVATPESGWDGLLLREVAPLLPQTLVGFVRDGEALEFGSINRHRRCAILVPLLPVMPLVVQWHDGTRARREEIDPAVGTQLLQTGSATVRVSNLAGSLVELEGFPAEAGVPAEIVNIESSLDVLESAWKAQQLVAARVVRAISPTTAVVTISRAPALTGRLRLRRGEGVVSSLLENDITVRLTSVDRPDQRIECVLVDIGPWNIGFLEVGAWVEATVSNVVEYGVFFLLPTGQGDHAVGGLLHRSQMVDADGALWPLPGDLLTVRINSIDRETRQIGLSTIRPPDILAHPTGSTVTATVHDVRPYGFLIELPSGHVALLHNDEIPRGMQRRTGDRVRVGIKQIDELAGRVSLHAVPPIRSGDLTRETVVAPTASKPPPPGRSRWFDEDSPEAVAAIRDYVADRVRTDAGEAASAVRLAHDLRLRFGPLLLGDWLGFERFGLMIEDIVPGAVVEDDRIAVYRPDR</sequence>
<evidence type="ECO:0000313" key="3">
    <source>
        <dbReference type="EMBL" id="MEJ2887318.1"/>
    </source>
</evidence>
<dbReference type="InterPro" id="IPR012340">
    <property type="entry name" value="NA-bd_OB-fold"/>
</dbReference>
<dbReference type="Pfam" id="PF00575">
    <property type="entry name" value="S1"/>
    <property type="match status" value="1"/>
</dbReference>
<reference evidence="3 4" key="1">
    <citation type="submission" date="2024-03" db="EMBL/GenBank/DDBJ databases">
        <title>Actinomycetospora sp. OC33-EN06, a novel actinomycete isolated from wild orchid (Aerides multiflora).</title>
        <authorList>
            <person name="Suriyachadkun C."/>
        </authorList>
    </citation>
    <scope>NUCLEOTIDE SEQUENCE [LARGE SCALE GENOMIC DNA]</scope>
    <source>
        <strain evidence="3 4">OC33-EN06</strain>
    </source>
</reference>
<dbReference type="InterPro" id="IPR050437">
    <property type="entry name" value="Ribos_protein_bS1-like"/>
</dbReference>
<feature type="compositionally biased region" description="Basic residues" evidence="1">
    <location>
        <begin position="106"/>
        <end position="118"/>
    </location>
</feature>
<dbReference type="PANTHER" id="PTHR10724">
    <property type="entry name" value="30S RIBOSOMAL PROTEIN S1"/>
    <property type="match status" value="1"/>
</dbReference>
<proteinExistence type="predicted"/>
<keyword evidence="4" id="KW-1185">Reference proteome</keyword>
<feature type="domain" description="S1 motif" evidence="2">
    <location>
        <begin position="825"/>
        <end position="888"/>
    </location>
</feature>
<protein>
    <submittedName>
        <fullName evidence="3">S1 RNA-binding domain-containing protein</fullName>
    </submittedName>
</protein>
<name>A0ABU8N6L9_9PSEU</name>
<dbReference type="Gene3D" id="2.40.50.140">
    <property type="entry name" value="Nucleic acid-binding proteins"/>
    <property type="match status" value="2"/>
</dbReference>
<comment type="caution">
    <text evidence="3">The sequence shown here is derived from an EMBL/GenBank/DDBJ whole genome shotgun (WGS) entry which is preliminary data.</text>
</comment>
<feature type="domain" description="S1 motif" evidence="2">
    <location>
        <begin position="743"/>
        <end position="814"/>
    </location>
</feature>
<dbReference type="SUPFAM" id="SSF50249">
    <property type="entry name" value="Nucleic acid-binding proteins"/>
    <property type="match status" value="2"/>
</dbReference>
<dbReference type="InterPro" id="IPR003029">
    <property type="entry name" value="S1_domain"/>
</dbReference>
<dbReference type="SMART" id="SM00316">
    <property type="entry name" value="S1"/>
    <property type="match status" value="2"/>
</dbReference>
<feature type="region of interest" description="Disordered" evidence="1">
    <location>
        <begin position="56"/>
        <end position="118"/>
    </location>
</feature>
<accession>A0ABU8N6L9</accession>